<dbReference type="GO" id="GO:0006355">
    <property type="term" value="P:regulation of DNA-templated transcription"/>
    <property type="evidence" value="ECO:0007669"/>
    <property type="project" value="InterPro"/>
</dbReference>
<comment type="caution">
    <text evidence="2">The sequence shown here is derived from an EMBL/GenBank/DDBJ whole genome shotgun (WGS) entry which is preliminary data.</text>
</comment>
<evidence type="ECO:0000313" key="3">
    <source>
        <dbReference type="Proteomes" id="UP001050975"/>
    </source>
</evidence>
<dbReference type="SUPFAM" id="SSF47598">
    <property type="entry name" value="Ribbon-helix-helix"/>
    <property type="match status" value="1"/>
</dbReference>
<dbReference type="AlphaFoldDB" id="A0AAV3WEA7"/>
<dbReference type="RefSeq" id="WP_226572809.1">
    <property type="nucleotide sequence ID" value="NZ_BLAY01000001.1"/>
</dbReference>
<organism evidence="2 3">
    <name type="scientific">Microseira wollei NIES-4236</name>
    <dbReference type="NCBI Taxonomy" id="2530354"/>
    <lineage>
        <taxon>Bacteria</taxon>
        <taxon>Bacillati</taxon>
        <taxon>Cyanobacteriota</taxon>
        <taxon>Cyanophyceae</taxon>
        <taxon>Oscillatoriophycideae</taxon>
        <taxon>Aerosakkonematales</taxon>
        <taxon>Aerosakkonemataceae</taxon>
        <taxon>Microseira</taxon>
    </lineage>
</organism>
<keyword evidence="3" id="KW-1185">Reference proteome</keyword>
<evidence type="ECO:0000313" key="2">
    <source>
        <dbReference type="EMBL" id="GET35409.1"/>
    </source>
</evidence>
<protein>
    <recommendedName>
        <fullName evidence="4">CopG domain protein DNA-binding domain protein</fullName>
    </recommendedName>
</protein>
<proteinExistence type="predicted"/>
<reference evidence="2" key="1">
    <citation type="submission" date="2019-10" db="EMBL/GenBank/DDBJ databases">
        <title>Draft genome sequece of Microseira wollei NIES-4236.</title>
        <authorList>
            <person name="Yamaguchi H."/>
            <person name="Suzuki S."/>
            <person name="Kawachi M."/>
        </authorList>
    </citation>
    <scope>NUCLEOTIDE SEQUENCE</scope>
    <source>
        <strain evidence="2">NIES-4236</strain>
    </source>
</reference>
<sequence length="67" mass="7581">MKTTRLNVRMSERRLNKLRLYAASKDKTVTQIVEDWIDRLPNTEIGNQGTVPTSALTDGQHRSGDVP</sequence>
<dbReference type="Proteomes" id="UP001050975">
    <property type="component" value="Unassembled WGS sequence"/>
</dbReference>
<feature type="compositionally biased region" description="Polar residues" evidence="1">
    <location>
        <begin position="44"/>
        <end position="57"/>
    </location>
</feature>
<name>A0AAV3WEA7_9CYAN</name>
<dbReference type="InterPro" id="IPR010985">
    <property type="entry name" value="Ribbon_hlx_hlx"/>
</dbReference>
<dbReference type="EMBL" id="BLAY01000001">
    <property type="protein sequence ID" value="GET35409.1"/>
    <property type="molecule type" value="Genomic_DNA"/>
</dbReference>
<evidence type="ECO:0008006" key="4">
    <source>
        <dbReference type="Google" id="ProtNLM"/>
    </source>
</evidence>
<gene>
    <name evidence="2" type="ORF">MiSe_01510</name>
</gene>
<accession>A0AAV3WEA7</accession>
<feature type="region of interest" description="Disordered" evidence="1">
    <location>
        <begin position="42"/>
        <end position="67"/>
    </location>
</feature>
<evidence type="ECO:0000256" key="1">
    <source>
        <dbReference type="SAM" id="MobiDB-lite"/>
    </source>
</evidence>